<gene>
    <name evidence="3" type="ORF">BDY17DRAFT_292269</name>
</gene>
<feature type="domain" description="DUF6699" evidence="2">
    <location>
        <begin position="58"/>
        <end position="126"/>
    </location>
</feature>
<evidence type="ECO:0000259" key="2">
    <source>
        <dbReference type="Pfam" id="PF20415"/>
    </source>
</evidence>
<evidence type="ECO:0000313" key="4">
    <source>
        <dbReference type="Proteomes" id="UP000799767"/>
    </source>
</evidence>
<dbReference type="RefSeq" id="XP_033593435.1">
    <property type="nucleotide sequence ID" value="XM_033732789.1"/>
</dbReference>
<feature type="region of interest" description="Disordered" evidence="1">
    <location>
        <begin position="1"/>
        <end position="25"/>
    </location>
</feature>
<protein>
    <recommendedName>
        <fullName evidence="2">DUF6699 domain-containing protein</fullName>
    </recommendedName>
</protein>
<dbReference type="AlphaFoldDB" id="A0A6A6Q4H7"/>
<dbReference type="Pfam" id="PF20415">
    <property type="entry name" value="DUF6699"/>
    <property type="match status" value="1"/>
</dbReference>
<evidence type="ECO:0000313" key="3">
    <source>
        <dbReference type="EMBL" id="KAF2486866.1"/>
    </source>
</evidence>
<evidence type="ECO:0000256" key="1">
    <source>
        <dbReference type="SAM" id="MobiDB-lite"/>
    </source>
</evidence>
<dbReference type="EMBL" id="MU001632">
    <property type="protein sequence ID" value="KAF2486866.1"/>
    <property type="molecule type" value="Genomic_DNA"/>
</dbReference>
<dbReference type="GeneID" id="54473791"/>
<dbReference type="Proteomes" id="UP000799767">
    <property type="component" value="Unassembled WGS sequence"/>
</dbReference>
<organism evidence="3 4">
    <name type="scientific">Neohortaea acidophila</name>
    <dbReference type="NCBI Taxonomy" id="245834"/>
    <lineage>
        <taxon>Eukaryota</taxon>
        <taxon>Fungi</taxon>
        <taxon>Dikarya</taxon>
        <taxon>Ascomycota</taxon>
        <taxon>Pezizomycotina</taxon>
        <taxon>Dothideomycetes</taxon>
        <taxon>Dothideomycetidae</taxon>
        <taxon>Mycosphaerellales</taxon>
        <taxon>Teratosphaeriaceae</taxon>
        <taxon>Neohortaea</taxon>
    </lineage>
</organism>
<sequence>MAADAQEAKLKKVDSAAPDDKVMHKRASSSLPGVFNINDLEKEGKEIKISPETQKLGWKMNTSPASLDDKEVLKKLLTEPPIKKIDLVFPLGSEVTARNPKGVTIKDALDAIFKQYKKKADDEFENPYLAGFEWDKEESWTKFKVHQKATGEAPAGKKKKNKGGDAEE</sequence>
<keyword evidence="4" id="KW-1185">Reference proteome</keyword>
<reference evidence="3" key="1">
    <citation type="journal article" date="2020" name="Stud. Mycol.">
        <title>101 Dothideomycetes genomes: a test case for predicting lifestyles and emergence of pathogens.</title>
        <authorList>
            <person name="Haridas S."/>
            <person name="Albert R."/>
            <person name="Binder M."/>
            <person name="Bloem J."/>
            <person name="Labutti K."/>
            <person name="Salamov A."/>
            <person name="Andreopoulos B."/>
            <person name="Baker S."/>
            <person name="Barry K."/>
            <person name="Bills G."/>
            <person name="Bluhm B."/>
            <person name="Cannon C."/>
            <person name="Castanera R."/>
            <person name="Culley D."/>
            <person name="Daum C."/>
            <person name="Ezra D."/>
            <person name="Gonzalez J."/>
            <person name="Henrissat B."/>
            <person name="Kuo A."/>
            <person name="Liang C."/>
            <person name="Lipzen A."/>
            <person name="Lutzoni F."/>
            <person name="Magnuson J."/>
            <person name="Mondo S."/>
            <person name="Nolan M."/>
            <person name="Ohm R."/>
            <person name="Pangilinan J."/>
            <person name="Park H.-J."/>
            <person name="Ramirez L."/>
            <person name="Alfaro M."/>
            <person name="Sun H."/>
            <person name="Tritt A."/>
            <person name="Yoshinaga Y."/>
            <person name="Zwiers L.-H."/>
            <person name="Turgeon B."/>
            <person name="Goodwin S."/>
            <person name="Spatafora J."/>
            <person name="Crous P."/>
            <person name="Grigoriev I."/>
        </authorList>
    </citation>
    <scope>NUCLEOTIDE SEQUENCE</scope>
    <source>
        <strain evidence="3">CBS 113389</strain>
    </source>
</reference>
<dbReference type="InterPro" id="IPR046522">
    <property type="entry name" value="DUF6699"/>
</dbReference>
<feature type="region of interest" description="Disordered" evidence="1">
    <location>
        <begin position="144"/>
        <end position="168"/>
    </location>
</feature>
<feature type="compositionally biased region" description="Basic and acidic residues" evidence="1">
    <location>
        <begin position="1"/>
        <end position="22"/>
    </location>
</feature>
<name>A0A6A6Q4H7_9PEZI</name>
<proteinExistence type="predicted"/>
<dbReference type="OrthoDB" id="5363135at2759"/>
<accession>A0A6A6Q4H7</accession>